<evidence type="ECO:0000313" key="2">
    <source>
        <dbReference type="EMBL" id="ALX03254.1"/>
    </source>
</evidence>
<protein>
    <submittedName>
        <fullName evidence="2">Uncharacterized protein</fullName>
    </submittedName>
</protein>
<name>A0A0U4CJ92_9ACTN</name>
<feature type="compositionally biased region" description="Low complexity" evidence="1">
    <location>
        <begin position="95"/>
        <end position="111"/>
    </location>
</feature>
<dbReference type="OrthoDB" id="3750407at2"/>
<dbReference type="EMBL" id="CP011502">
    <property type="protein sequence ID" value="ALX03254.1"/>
    <property type="molecule type" value="Genomic_DNA"/>
</dbReference>
<accession>A0A0U4CJ92</accession>
<feature type="compositionally biased region" description="Polar residues" evidence="1">
    <location>
        <begin position="1"/>
        <end position="11"/>
    </location>
</feature>
<dbReference type="PATRIC" id="fig|2041.4.peg.70"/>
<dbReference type="RefSeq" id="WP_067853107.1">
    <property type="nucleotide sequence ID" value="NZ_CP011502.1"/>
</dbReference>
<feature type="region of interest" description="Disordered" evidence="1">
    <location>
        <begin position="80"/>
        <end position="111"/>
    </location>
</feature>
<evidence type="ECO:0000313" key="3">
    <source>
        <dbReference type="Proteomes" id="UP000067689"/>
    </source>
</evidence>
<proteinExistence type="predicted"/>
<keyword evidence="3" id="KW-1185">Reference proteome</keyword>
<evidence type="ECO:0000256" key="1">
    <source>
        <dbReference type="SAM" id="MobiDB-lite"/>
    </source>
</evidence>
<dbReference type="KEGG" id="aer:AERYTH_00340"/>
<sequence>MSSLVNEQPAPTTGGVPLPQPRPVWVGCLWQHDDGPMKETVPAWATHRSGKLILCDFWDPRTGDERAHWMEASFVRPRPIRTRTPQLRRHPAAAPSPRTVVPGTPRPRSQE</sequence>
<gene>
    <name evidence="2" type="ORF">AERYTH_00340</name>
</gene>
<organism evidence="2 3">
    <name type="scientific">Aeromicrobium erythreum</name>
    <dbReference type="NCBI Taxonomy" id="2041"/>
    <lineage>
        <taxon>Bacteria</taxon>
        <taxon>Bacillati</taxon>
        <taxon>Actinomycetota</taxon>
        <taxon>Actinomycetes</taxon>
        <taxon>Propionibacteriales</taxon>
        <taxon>Nocardioidaceae</taxon>
        <taxon>Aeromicrobium</taxon>
    </lineage>
</organism>
<dbReference type="AlphaFoldDB" id="A0A0U4CJ92"/>
<reference evidence="2 3" key="1">
    <citation type="journal article" date="1991" name="Int. J. Syst. Bacteriol.">
        <title>Description of the erythromycin-producing bacterium Arthrobacter sp. strain NRRL B-3381 as Aeromicrobium erythreum gen. nov., sp. nov.</title>
        <authorList>
            <person name="Miller E.S."/>
            <person name="Woese C.R."/>
            <person name="Brenner S."/>
        </authorList>
    </citation>
    <scope>NUCLEOTIDE SEQUENCE [LARGE SCALE GENOMIC DNA]</scope>
    <source>
        <strain evidence="2 3">AR18</strain>
    </source>
</reference>
<feature type="region of interest" description="Disordered" evidence="1">
    <location>
        <begin position="1"/>
        <end position="22"/>
    </location>
</feature>
<feature type="compositionally biased region" description="Basic residues" evidence="1">
    <location>
        <begin position="80"/>
        <end position="91"/>
    </location>
</feature>
<dbReference type="Proteomes" id="UP000067689">
    <property type="component" value="Chromosome"/>
</dbReference>